<evidence type="ECO:0000313" key="2">
    <source>
        <dbReference type="EMBL" id="CAI9093695.1"/>
    </source>
</evidence>
<name>A0AAV1CDZ7_OLDCO</name>
<dbReference type="Proteomes" id="UP001161247">
    <property type="component" value="Chromosome 2"/>
</dbReference>
<feature type="compositionally biased region" description="Acidic residues" evidence="1">
    <location>
        <begin position="266"/>
        <end position="277"/>
    </location>
</feature>
<organism evidence="2 3">
    <name type="scientific">Oldenlandia corymbosa var. corymbosa</name>
    <dbReference type="NCBI Taxonomy" id="529605"/>
    <lineage>
        <taxon>Eukaryota</taxon>
        <taxon>Viridiplantae</taxon>
        <taxon>Streptophyta</taxon>
        <taxon>Embryophyta</taxon>
        <taxon>Tracheophyta</taxon>
        <taxon>Spermatophyta</taxon>
        <taxon>Magnoliopsida</taxon>
        <taxon>eudicotyledons</taxon>
        <taxon>Gunneridae</taxon>
        <taxon>Pentapetalae</taxon>
        <taxon>asterids</taxon>
        <taxon>lamiids</taxon>
        <taxon>Gentianales</taxon>
        <taxon>Rubiaceae</taxon>
        <taxon>Rubioideae</taxon>
        <taxon>Spermacoceae</taxon>
        <taxon>Hedyotis-Oldenlandia complex</taxon>
        <taxon>Oldenlandia</taxon>
    </lineage>
</organism>
<dbReference type="EMBL" id="OX459119">
    <property type="protein sequence ID" value="CAI9093695.1"/>
    <property type="molecule type" value="Genomic_DNA"/>
</dbReference>
<feature type="region of interest" description="Disordered" evidence="1">
    <location>
        <begin position="430"/>
        <end position="525"/>
    </location>
</feature>
<evidence type="ECO:0000256" key="1">
    <source>
        <dbReference type="SAM" id="MobiDB-lite"/>
    </source>
</evidence>
<gene>
    <name evidence="2" type="ORF">OLC1_LOCUS5040</name>
</gene>
<evidence type="ECO:0000313" key="3">
    <source>
        <dbReference type="Proteomes" id="UP001161247"/>
    </source>
</evidence>
<feature type="compositionally biased region" description="Polar residues" evidence="1">
    <location>
        <begin position="514"/>
        <end position="525"/>
    </location>
</feature>
<reference evidence="2" key="1">
    <citation type="submission" date="2023-03" db="EMBL/GenBank/DDBJ databases">
        <authorList>
            <person name="Julca I."/>
        </authorList>
    </citation>
    <scope>NUCLEOTIDE SEQUENCE</scope>
</reference>
<keyword evidence="3" id="KW-1185">Reference proteome</keyword>
<accession>A0AAV1CDZ7</accession>
<protein>
    <submittedName>
        <fullName evidence="2">OLC1v1029253C1</fullName>
    </submittedName>
</protein>
<feature type="compositionally biased region" description="Basic and acidic residues" evidence="1">
    <location>
        <begin position="278"/>
        <end position="290"/>
    </location>
</feature>
<proteinExistence type="predicted"/>
<dbReference type="AlphaFoldDB" id="A0AAV1CDZ7"/>
<feature type="region of interest" description="Disordered" evidence="1">
    <location>
        <begin position="257"/>
        <end position="324"/>
    </location>
</feature>
<feature type="compositionally biased region" description="Basic residues" evidence="1">
    <location>
        <begin position="438"/>
        <end position="461"/>
    </location>
</feature>
<sequence>MSFRHAMDDDSVTALSVQGDDYSEEEYDFNPDTEVHPQFITDPHLRSENFMLTEENTRLFRDNLRLSLLGYLFDDQEVTDVSDAVIYNESLANLMVVSLSSIDVMMMRISVWTASASPNSVSGHACMVLFITSLNYLAARGLTERIGEIAILKEDCVSLQKATYIRAKRCSKHDDEELNQYLNKYFMEKAVKHNSPLLVDANRPMFTAAMRAHGHKKKRCSRIREDKYLHMYSYYESVPNHFIQDGFQITEVDEPEPVAWHPWNSPEDDDDGADENNDDHIDPEDQHDNGEPNAGDNGHMDYHPDDYLSDDNAPANPHVVQNGVRDNSFYTNGCYAAPAAMAHPPNDISDTQSEGTFHSTPSQFDTQNFHHIMPGDYSDVEMPESFYHIPQIPPPIGFALLEDDDEEDTEASVESNMMKVCKCLSDTDISPSSVRTHDKLRHCRQSKVHQKKRTKKSKKYSPRSSAPTQGPWHMRVEKDFEFQSDSDVSSDTKKRGFAKLEVGEERPRKKKVSNDNSKTYSQLQGGSAQDGVKLTIVQHSSNALVVRVCEPSSLEWIGVLLYSLPSRSGRAAFWTQLNTSLSHFNYPMIILGDFNQEKLSHQLQSSLISLHNWSKASFGSLDKLVNKLTAQLSTLQIQWEDNPQDHQLTSLLEQKQVELDEALQHQNDYWQQQSKLIWPVQGARNTKFFHKWTTRRKGVKWINELRNTEGQWLQEPDQTTDLIQHHFKDIYNVHNSSSPNPILSLFQDQLLDAVQETLTPDQVSLIAQPFTAVELWAAVSQMSSWKAPGPYGIPVGFCKKYKTSIGPDVESTILEEINHQCFPLEWN</sequence>
<feature type="region of interest" description="Disordered" evidence="1">
    <location>
        <begin position="350"/>
        <end position="369"/>
    </location>
</feature>